<dbReference type="Pfam" id="PF00561">
    <property type="entry name" value="Abhydrolase_1"/>
    <property type="match status" value="1"/>
</dbReference>
<dbReference type="AlphaFoldDB" id="A0AAI9C3T2"/>
<accession>A0AAI9C3T2</accession>
<dbReference type="PRINTS" id="PR00412">
    <property type="entry name" value="EPOXHYDRLASE"/>
</dbReference>
<protein>
    <submittedName>
        <fullName evidence="3">Alpha/beta hydrolase</fullName>
    </submittedName>
</protein>
<name>A0AAI9C3T2_STEMA</name>
<organism evidence="3 4">
    <name type="scientific">Stenotrophomonas maltophilia</name>
    <name type="common">Pseudomonas maltophilia</name>
    <name type="synonym">Xanthomonas maltophilia</name>
    <dbReference type="NCBI Taxonomy" id="40324"/>
    <lineage>
        <taxon>Bacteria</taxon>
        <taxon>Pseudomonadati</taxon>
        <taxon>Pseudomonadota</taxon>
        <taxon>Gammaproteobacteria</taxon>
        <taxon>Lysobacterales</taxon>
        <taxon>Lysobacteraceae</taxon>
        <taxon>Stenotrophomonas</taxon>
        <taxon>Stenotrophomonas maltophilia group</taxon>
    </lineage>
</organism>
<comment type="similarity">
    <text evidence="1">Belongs to the AB hydrolase superfamily. Bacterial non-heme haloperoxidase / perhydrolase family.</text>
</comment>
<dbReference type="Gene3D" id="3.40.50.1820">
    <property type="entry name" value="alpha/beta hydrolase"/>
    <property type="match status" value="1"/>
</dbReference>
<dbReference type="PANTHER" id="PTHR43433:SF4">
    <property type="entry name" value="NON-HEME CHLOROPEROXIDASE-RELATED"/>
    <property type="match status" value="1"/>
</dbReference>
<evidence type="ECO:0000313" key="3">
    <source>
        <dbReference type="EMBL" id="EKT4093478.1"/>
    </source>
</evidence>
<dbReference type="PANTHER" id="PTHR43433">
    <property type="entry name" value="HYDROLASE, ALPHA/BETA FOLD FAMILY PROTEIN"/>
    <property type="match status" value="1"/>
</dbReference>
<dbReference type="FunFam" id="3.40.50.1820:FF:000205">
    <property type="entry name" value="Non-haem bromoperoxidase BPO-A2"/>
    <property type="match status" value="1"/>
</dbReference>
<dbReference type="SUPFAM" id="SSF53474">
    <property type="entry name" value="alpha/beta-Hydrolases"/>
    <property type="match status" value="1"/>
</dbReference>
<dbReference type="RefSeq" id="WP_110710893.1">
    <property type="nucleotide sequence ID" value="NZ_CP029773.1"/>
</dbReference>
<keyword evidence="3" id="KW-0378">Hydrolase</keyword>
<dbReference type="PRINTS" id="PR00111">
    <property type="entry name" value="ABHYDROLASE"/>
</dbReference>
<dbReference type="InterPro" id="IPR050471">
    <property type="entry name" value="AB_hydrolase"/>
</dbReference>
<dbReference type="GO" id="GO:0016787">
    <property type="term" value="F:hydrolase activity"/>
    <property type="evidence" value="ECO:0007669"/>
    <property type="project" value="UniProtKB-KW"/>
</dbReference>
<feature type="domain" description="AB hydrolase-1" evidence="2">
    <location>
        <begin position="19"/>
        <end position="254"/>
    </location>
</feature>
<dbReference type="InterPro" id="IPR000639">
    <property type="entry name" value="Epox_hydrolase-like"/>
</dbReference>
<dbReference type="Proteomes" id="UP001218208">
    <property type="component" value="Unassembled WGS sequence"/>
</dbReference>
<reference evidence="3" key="1">
    <citation type="submission" date="2022-07" db="EMBL/GenBank/DDBJ databases">
        <authorList>
            <consortium name="DAFM: The Division of Animal and Food Microbiology"/>
        </authorList>
    </citation>
    <scope>NUCLEOTIDE SEQUENCE</scope>
    <source>
        <strain evidence="3">19MO01SH01-2</strain>
    </source>
</reference>
<proteinExistence type="inferred from homology"/>
<evidence type="ECO:0000256" key="1">
    <source>
        <dbReference type="ARBA" id="ARBA00038128"/>
    </source>
</evidence>
<evidence type="ECO:0000259" key="2">
    <source>
        <dbReference type="Pfam" id="PF00561"/>
    </source>
</evidence>
<gene>
    <name evidence="3" type="ORF">QEG23_003009</name>
</gene>
<dbReference type="InterPro" id="IPR029058">
    <property type="entry name" value="AB_hydrolase_fold"/>
</dbReference>
<dbReference type="EMBL" id="ABLOJW010000016">
    <property type="protein sequence ID" value="EKT4093478.1"/>
    <property type="molecule type" value="Genomic_DNA"/>
</dbReference>
<dbReference type="InterPro" id="IPR000073">
    <property type="entry name" value="AB_hydrolase_1"/>
</dbReference>
<sequence length="274" mass="29868">MPTSRIRLHVEDTGGDGRPVILIHGWPLSADAWKPQVSILRDAQHRVISYDRRGFGRSDKPADGYGYGYGYDTLAADLAALIEERDLRDVTLVGFSMGGGEVARYVANHGLDRLHSVVFAAAVPPCLLRGDNNSEGPLTQEKADEMRGGLEQDREAFFDGFTRDFFSADGKLMVTEDQRQAAIALCHQSDQTAALGCMQAFATTDFRDDLKMITVPTLILHGDSDAIVPFEGSGQRTHQAIAGSEVVILEGAPHGCNTSHADHFNLALLNFLKK</sequence>
<evidence type="ECO:0000313" key="4">
    <source>
        <dbReference type="Proteomes" id="UP001218208"/>
    </source>
</evidence>
<comment type="caution">
    <text evidence="3">The sequence shown here is derived from an EMBL/GenBank/DDBJ whole genome shotgun (WGS) entry which is preliminary data.</text>
</comment>